<feature type="coiled-coil region" evidence="1">
    <location>
        <begin position="219"/>
        <end position="252"/>
    </location>
</feature>
<dbReference type="OrthoDB" id="3071145at2759"/>
<dbReference type="AlphaFoldDB" id="A0A4S8KSG4"/>
<evidence type="ECO:0000313" key="4">
    <source>
        <dbReference type="Proteomes" id="UP000297245"/>
    </source>
</evidence>
<accession>A0A4S8KSG4</accession>
<keyword evidence="1" id="KW-0175">Coiled coil</keyword>
<feature type="region of interest" description="Disordered" evidence="2">
    <location>
        <begin position="1"/>
        <end position="54"/>
    </location>
</feature>
<protein>
    <submittedName>
        <fullName evidence="3">Uncharacterized protein</fullName>
    </submittedName>
</protein>
<proteinExistence type="predicted"/>
<feature type="region of interest" description="Disordered" evidence="2">
    <location>
        <begin position="281"/>
        <end position="302"/>
    </location>
</feature>
<dbReference type="EMBL" id="ML180138">
    <property type="protein sequence ID" value="THU78757.1"/>
    <property type="molecule type" value="Genomic_DNA"/>
</dbReference>
<feature type="region of interest" description="Disordered" evidence="2">
    <location>
        <begin position="68"/>
        <end position="94"/>
    </location>
</feature>
<feature type="compositionally biased region" description="Low complexity" evidence="2">
    <location>
        <begin position="397"/>
        <end position="413"/>
    </location>
</feature>
<gene>
    <name evidence="3" type="ORF">K435DRAFT_46286</name>
</gene>
<organism evidence="3 4">
    <name type="scientific">Dendrothele bispora (strain CBS 962.96)</name>
    <dbReference type="NCBI Taxonomy" id="1314807"/>
    <lineage>
        <taxon>Eukaryota</taxon>
        <taxon>Fungi</taxon>
        <taxon>Dikarya</taxon>
        <taxon>Basidiomycota</taxon>
        <taxon>Agaricomycotina</taxon>
        <taxon>Agaricomycetes</taxon>
        <taxon>Agaricomycetidae</taxon>
        <taxon>Agaricales</taxon>
        <taxon>Agaricales incertae sedis</taxon>
        <taxon>Dendrothele</taxon>
    </lineage>
</organism>
<feature type="region of interest" description="Disordered" evidence="2">
    <location>
        <begin position="387"/>
        <end position="434"/>
    </location>
</feature>
<feature type="compositionally biased region" description="Polar residues" evidence="2">
    <location>
        <begin position="41"/>
        <end position="54"/>
    </location>
</feature>
<evidence type="ECO:0000256" key="2">
    <source>
        <dbReference type="SAM" id="MobiDB-lite"/>
    </source>
</evidence>
<keyword evidence="4" id="KW-1185">Reference proteome</keyword>
<reference evidence="3 4" key="1">
    <citation type="journal article" date="2019" name="Nat. Ecol. Evol.">
        <title>Megaphylogeny resolves global patterns of mushroom evolution.</title>
        <authorList>
            <person name="Varga T."/>
            <person name="Krizsan K."/>
            <person name="Foldi C."/>
            <person name="Dima B."/>
            <person name="Sanchez-Garcia M."/>
            <person name="Sanchez-Ramirez S."/>
            <person name="Szollosi G.J."/>
            <person name="Szarkandi J.G."/>
            <person name="Papp V."/>
            <person name="Albert L."/>
            <person name="Andreopoulos W."/>
            <person name="Angelini C."/>
            <person name="Antonin V."/>
            <person name="Barry K.W."/>
            <person name="Bougher N.L."/>
            <person name="Buchanan P."/>
            <person name="Buyck B."/>
            <person name="Bense V."/>
            <person name="Catcheside P."/>
            <person name="Chovatia M."/>
            <person name="Cooper J."/>
            <person name="Damon W."/>
            <person name="Desjardin D."/>
            <person name="Finy P."/>
            <person name="Geml J."/>
            <person name="Haridas S."/>
            <person name="Hughes K."/>
            <person name="Justo A."/>
            <person name="Karasinski D."/>
            <person name="Kautmanova I."/>
            <person name="Kiss B."/>
            <person name="Kocsube S."/>
            <person name="Kotiranta H."/>
            <person name="LaButti K.M."/>
            <person name="Lechner B.E."/>
            <person name="Liimatainen K."/>
            <person name="Lipzen A."/>
            <person name="Lukacs Z."/>
            <person name="Mihaltcheva S."/>
            <person name="Morgado L.N."/>
            <person name="Niskanen T."/>
            <person name="Noordeloos M.E."/>
            <person name="Ohm R.A."/>
            <person name="Ortiz-Santana B."/>
            <person name="Ovrebo C."/>
            <person name="Racz N."/>
            <person name="Riley R."/>
            <person name="Savchenko A."/>
            <person name="Shiryaev A."/>
            <person name="Soop K."/>
            <person name="Spirin V."/>
            <person name="Szebenyi C."/>
            <person name="Tomsovsky M."/>
            <person name="Tulloss R.E."/>
            <person name="Uehling J."/>
            <person name="Grigoriev I.V."/>
            <person name="Vagvolgyi C."/>
            <person name="Papp T."/>
            <person name="Martin F.M."/>
            <person name="Miettinen O."/>
            <person name="Hibbett D.S."/>
            <person name="Nagy L.G."/>
        </authorList>
    </citation>
    <scope>NUCLEOTIDE SEQUENCE [LARGE SCALE GENOMIC DNA]</scope>
    <source>
        <strain evidence="3 4">CBS 962.96</strain>
    </source>
</reference>
<feature type="region of interest" description="Disordered" evidence="2">
    <location>
        <begin position="338"/>
        <end position="373"/>
    </location>
</feature>
<evidence type="ECO:0000256" key="1">
    <source>
        <dbReference type="SAM" id="Coils"/>
    </source>
</evidence>
<sequence length="537" mass="58447">MSSTPSNSTTTPVHSHPLAPDVETPHSNRSNRSRRGRSSHDVASSNPGSTSSNYFTLKAQLEKDSAAAGSATWDGSVKRLSKTHGHGSGEKRKSLDVVFDRTLSKPSKSPRQPPLIIVGGPDSTDLSLDVTSSVDDIANTHANATTTTTNSTTGLASTISQSLNLSTTLTSRVLATKWHEYSDEAIQAAISTLSTSSESPADVPNHPYHEALRVLSSALSSLSKARVELEAVKSALEEKERARRKRAEEVSNELRGRHEHEVVRSVVERIFVAEADDIHDATKEKEEIDDDDGSELEGKHHVRRQKSFMSLADSLSEAIADDSISRSLPRSITTRPELLGPLKELKEVDTSPPGDQTFKSPIDPSTDGISEVDDNADADAFSVASGISRVSKDSKSKSSSSSRSRKASTASKSPLTDPSTSHPKDLSASSASPSQVVSPVSLSSLRFLDFVGHPLPVRQPRLLRPSPHLFQFLHRLPHLLPLPIQHLYLRPLPTQHRRRRLTSRIQHCPRTKTSRKNPIGWEPFSVDLVLNCPARIG</sequence>
<evidence type="ECO:0000313" key="3">
    <source>
        <dbReference type="EMBL" id="THU78757.1"/>
    </source>
</evidence>
<feature type="compositionally biased region" description="Low complexity" evidence="2">
    <location>
        <begin position="1"/>
        <end position="12"/>
    </location>
</feature>
<name>A0A4S8KSG4_DENBC</name>
<dbReference type="Proteomes" id="UP000297245">
    <property type="component" value="Unassembled WGS sequence"/>
</dbReference>